<dbReference type="AlphaFoldDB" id="A0A1I5C230"/>
<reference evidence="2" key="1">
    <citation type="submission" date="2016-10" db="EMBL/GenBank/DDBJ databases">
        <authorList>
            <person name="Varghese N."/>
        </authorList>
    </citation>
    <scope>NUCLEOTIDE SEQUENCE [LARGE SCALE GENOMIC DNA]</scope>
    <source>
        <strain evidence="2">Nsp8</strain>
    </source>
</reference>
<dbReference type="Proteomes" id="UP000183107">
    <property type="component" value="Unassembled WGS sequence"/>
</dbReference>
<accession>A0A1I5C230</accession>
<organism evidence="1 2">
    <name type="scientific">Nitrosospira briensis</name>
    <dbReference type="NCBI Taxonomy" id="35799"/>
    <lineage>
        <taxon>Bacteria</taxon>
        <taxon>Pseudomonadati</taxon>
        <taxon>Pseudomonadota</taxon>
        <taxon>Betaproteobacteria</taxon>
        <taxon>Nitrosomonadales</taxon>
        <taxon>Nitrosomonadaceae</taxon>
        <taxon>Nitrosospira</taxon>
    </lineage>
</organism>
<evidence type="ECO:0000313" key="1">
    <source>
        <dbReference type="EMBL" id="SFN80711.1"/>
    </source>
</evidence>
<gene>
    <name evidence="1" type="ORF">SAMN05216386_1915</name>
</gene>
<keyword evidence="2" id="KW-1185">Reference proteome</keyword>
<sequence>MAHTIPQASRDYDTTRIVERPDGFYWHDEKESDKVFGPFPTLLEAIQDMEYNAESDYEPGETLEQAEEEIGISDWIDPETGQPGEVSFRLED</sequence>
<evidence type="ECO:0000313" key="2">
    <source>
        <dbReference type="Proteomes" id="UP000183107"/>
    </source>
</evidence>
<name>A0A1I5C230_9PROT</name>
<dbReference type="RefSeq" id="WP_074796956.1">
    <property type="nucleotide sequence ID" value="NZ_FOVJ01000003.1"/>
</dbReference>
<dbReference type="OrthoDB" id="8911932at2"/>
<dbReference type="EMBL" id="FOVJ01000003">
    <property type="protein sequence ID" value="SFN80711.1"/>
    <property type="molecule type" value="Genomic_DNA"/>
</dbReference>
<proteinExistence type="predicted"/>
<protein>
    <submittedName>
        <fullName evidence="1">Uncharacterized protein</fullName>
    </submittedName>
</protein>